<protein>
    <recommendedName>
        <fullName evidence="3">Lipoprotein</fullName>
    </recommendedName>
</protein>
<sequence length="148" mass="16586">MGYKISISLLIVFILFAFTIACEKDHTNTEKSGTTELETGESRNMEHQKQVKLKGTPIHISFDELVHDFRCPTDVTCVHAGLAEVAMIIKKQDLTTTLHLTLEAGQPGKASAVFENYKFTLLEVLPLPNSQVTIPQEDYRIVLRADKI</sequence>
<keyword evidence="2" id="KW-1185">Reference proteome</keyword>
<evidence type="ECO:0000313" key="2">
    <source>
        <dbReference type="Proteomes" id="UP001172083"/>
    </source>
</evidence>
<gene>
    <name evidence="1" type="ORF">QQ020_09620</name>
</gene>
<dbReference type="PROSITE" id="PS51257">
    <property type="entry name" value="PROKAR_LIPOPROTEIN"/>
    <property type="match status" value="1"/>
</dbReference>
<name>A0ABT8L3M0_9BACT</name>
<dbReference type="RefSeq" id="WP_346757627.1">
    <property type="nucleotide sequence ID" value="NZ_JAUJEB010000001.1"/>
</dbReference>
<comment type="caution">
    <text evidence="1">The sequence shown here is derived from an EMBL/GenBank/DDBJ whole genome shotgun (WGS) entry which is preliminary data.</text>
</comment>
<evidence type="ECO:0008006" key="3">
    <source>
        <dbReference type="Google" id="ProtNLM"/>
    </source>
</evidence>
<reference evidence="1" key="1">
    <citation type="submission" date="2023-06" db="EMBL/GenBank/DDBJ databases">
        <title>Genomic of Agaribacillus aureum.</title>
        <authorList>
            <person name="Wang G."/>
        </authorList>
    </citation>
    <scope>NUCLEOTIDE SEQUENCE</scope>
    <source>
        <strain evidence="1">BMA12</strain>
    </source>
</reference>
<organism evidence="1 2">
    <name type="scientific">Agaribacillus aureus</name>
    <dbReference type="NCBI Taxonomy" id="3051825"/>
    <lineage>
        <taxon>Bacteria</taxon>
        <taxon>Pseudomonadati</taxon>
        <taxon>Bacteroidota</taxon>
        <taxon>Cytophagia</taxon>
        <taxon>Cytophagales</taxon>
        <taxon>Splendidivirgaceae</taxon>
        <taxon>Agaribacillus</taxon>
    </lineage>
</organism>
<evidence type="ECO:0000313" key="1">
    <source>
        <dbReference type="EMBL" id="MDN5212308.1"/>
    </source>
</evidence>
<proteinExistence type="predicted"/>
<accession>A0ABT8L3M0</accession>
<dbReference type="EMBL" id="JAUJEB010000001">
    <property type="protein sequence ID" value="MDN5212308.1"/>
    <property type="molecule type" value="Genomic_DNA"/>
</dbReference>
<dbReference type="Proteomes" id="UP001172083">
    <property type="component" value="Unassembled WGS sequence"/>
</dbReference>